<evidence type="ECO:0000256" key="7">
    <source>
        <dbReference type="ARBA" id="ARBA00022553"/>
    </source>
</evidence>
<keyword evidence="12" id="KW-0802">TPR repeat</keyword>
<organism evidence="21 22">
    <name type="scientific">Mytilus galloprovincialis</name>
    <name type="common">Mediterranean mussel</name>
    <dbReference type="NCBI Taxonomy" id="29158"/>
    <lineage>
        <taxon>Eukaryota</taxon>
        <taxon>Metazoa</taxon>
        <taxon>Spiralia</taxon>
        <taxon>Lophotrochozoa</taxon>
        <taxon>Mollusca</taxon>
        <taxon>Bivalvia</taxon>
        <taxon>Autobranchia</taxon>
        <taxon>Pteriomorphia</taxon>
        <taxon>Mytilida</taxon>
        <taxon>Mytiloidea</taxon>
        <taxon>Mytilidae</taxon>
        <taxon>Mytilinae</taxon>
        <taxon>Mytilus</taxon>
    </lineage>
</organism>
<evidence type="ECO:0000256" key="4">
    <source>
        <dbReference type="ARBA" id="ARBA00007450"/>
    </source>
</evidence>
<feature type="compositionally biased region" description="Polar residues" evidence="18">
    <location>
        <begin position="185"/>
        <end position="196"/>
    </location>
</feature>
<keyword evidence="13" id="KW-0206">Cytoskeleton</keyword>
<evidence type="ECO:0000259" key="19">
    <source>
        <dbReference type="Pfam" id="PF12862"/>
    </source>
</evidence>
<evidence type="ECO:0000256" key="9">
    <source>
        <dbReference type="ARBA" id="ARBA00022737"/>
    </source>
</evidence>
<feature type="compositionally biased region" description="Low complexity" evidence="18">
    <location>
        <begin position="7"/>
        <end position="18"/>
    </location>
</feature>
<evidence type="ECO:0000256" key="15">
    <source>
        <dbReference type="ARBA" id="ARBA00023306"/>
    </source>
</evidence>
<evidence type="ECO:0000259" key="20">
    <source>
        <dbReference type="Pfam" id="PF21371"/>
    </source>
</evidence>
<evidence type="ECO:0000313" key="21">
    <source>
        <dbReference type="EMBL" id="VDI30204.1"/>
    </source>
</evidence>
<evidence type="ECO:0000256" key="3">
    <source>
        <dbReference type="ARBA" id="ARBA00004906"/>
    </source>
</evidence>
<feature type="domain" description="Anaphase-promoting complex subunit 5" evidence="19">
    <location>
        <begin position="886"/>
        <end position="960"/>
    </location>
</feature>
<feature type="compositionally biased region" description="Basic and acidic residues" evidence="18">
    <location>
        <begin position="118"/>
        <end position="134"/>
    </location>
</feature>
<feature type="compositionally biased region" description="Basic and acidic residues" evidence="18">
    <location>
        <begin position="90"/>
        <end position="104"/>
    </location>
</feature>
<dbReference type="InterPro" id="IPR037679">
    <property type="entry name" value="Apc5"/>
</dbReference>
<keyword evidence="11" id="KW-0833">Ubl conjugation pathway</keyword>
<evidence type="ECO:0000256" key="18">
    <source>
        <dbReference type="SAM" id="MobiDB-lite"/>
    </source>
</evidence>
<dbReference type="PANTHER" id="PTHR12830:SF9">
    <property type="entry name" value="ANAPHASE-PROMOTING COMPLEX SUBUNIT 5"/>
    <property type="match status" value="1"/>
</dbReference>
<evidence type="ECO:0000256" key="1">
    <source>
        <dbReference type="ARBA" id="ARBA00004123"/>
    </source>
</evidence>
<feature type="region of interest" description="Disordered" evidence="18">
    <location>
        <begin position="180"/>
        <end position="200"/>
    </location>
</feature>
<dbReference type="GO" id="GO:0045842">
    <property type="term" value="P:positive regulation of mitotic metaphase/anaphase transition"/>
    <property type="evidence" value="ECO:0007669"/>
    <property type="project" value="TreeGrafter"/>
</dbReference>
<evidence type="ECO:0000256" key="2">
    <source>
        <dbReference type="ARBA" id="ARBA00004186"/>
    </source>
</evidence>
<dbReference type="GO" id="GO:0005819">
    <property type="term" value="C:spindle"/>
    <property type="evidence" value="ECO:0007669"/>
    <property type="project" value="UniProtKB-SubCell"/>
</dbReference>
<comment type="caution">
    <text evidence="21">The sequence shown here is derived from an EMBL/GenBank/DDBJ whole genome shotgun (WGS) entry which is preliminary data.</text>
</comment>
<keyword evidence="14" id="KW-0539">Nucleus</keyword>
<evidence type="ECO:0000256" key="13">
    <source>
        <dbReference type="ARBA" id="ARBA00023212"/>
    </source>
</evidence>
<feature type="region of interest" description="Disordered" evidence="18">
    <location>
        <begin position="1"/>
        <end position="159"/>
    </location>
</feature>
<proteinExistence type="inferred from homology"/>
<evidence type="ECO:0000256" key="8">
    <source>
        <dbReference type="ARBA" id="ARBA00022618"/>
    </source>
</evidence>
<dbReference type="PANTHER" id="PTHR12830">
    <property type="entry name" value="ANAPHASE-PROMOTING COMPLEX SUBUNIT 5"/>
    <property type="match status" value="1"/>
</dbReference>
<keyword evidence="7" id="KW-0597">Phosphoprotein</keyword>
<dbReference type="InterPro" id="IPR026000">
    <property type="entry name" value="Apc5_dom"/>
</dbReference>
<evidence type="ECO:0000256" key="6">
    <source>
        <dbReference type="ARBA" id="ARBA00022490"/>
    </source>
</evidence>
<evidence type="ECO:0000256" key="11">
    <source>
        <dbReference type="ARBA" id="ARBA00022786"/>
    </source>
</evidence>
<comment type="subcellular location">
    <subcellularLocation>
        <location evidence="2">Cytoplasm</location>
        <location evidence="2">Cytoskeleton</location>
        <location evidence="2">Spindle</location>
    </subcellularLocation>
    <subcellularLocation>
        <location evidence="1">Nucleus</location>
    </subcellularLocation>
</comment>
<name>A0A8B6E8B1_MYTGA</name>
<keyword evidence="8" id="KW-0132">Cell division</keyword>
<evidence type="ECO:0000256" key="14">
    <source>
        <dbReference type="ARBA" id="ARBA00023242"/>
    </source>
</evidence>
<evidence type="ECO:0000313" key="22">
    <source>
        <dbReference type="Proteomes" id="UP000596742"/>
    </source>
</evidence>
<feature type="compositionally biased region" description="Basic and acidic residues" evidence="18">
    <location>
        <begin position="22"/>
        <end position="34"/>
    </location>
</feature>
<dbReference type="Gene3D" id="1.25.40.10">
    <property type="entry name" value="Tetratricopeptide repeat domain"/>
    <property type="match status" value="1"/>
</dbReference>
<protein>
    <recommendedName>
        <fullName evidence="5">Anaphase-promoting complex subunit 5</fullName>
    </recommendedName>
    <alternativeName>
        <fullName evidence="16">Cyclosome subunit 5</fullName>
    </alternativeName>
</protein>
<feature type="domain" description="Anaphase-promoting complex subunit 5 N-terminal" evidence="20">
    <location>
        <begin position="375"/>
        <end position="486"/>
    </location>
</feature>
<dbReference type="GO" id="GO:0070979">
    <property type="term" value="P:protein K11-linked ubiquitination"/>
    <property type="evidence" value="ECO:0007669"/>
    <property type="project" value="TreeGrafter"/>
</dbReference>
<dbReference type="GO" id="GO:0005680">
    <property type="term" value="C:anaphase-promoting complex"/>
    <property type="evidence" value="ECO:0007669"/>
    <property type="project" value="InterPro"/>
</dbReference>
<gene>
    <name evidence="21" type="ORF">MGAL_10B039249</name>
</gene>
<dbReference type="CDD" id="cd16270">
    <property type="entry name" value="Apc5_N"/>
    <property type="match status" value="1"/>
</dbReference>
<dbReference type="AlphaFoldDB" id="A0A8B6E8B1"/>
<dbReference type="GO" id="GO:0051301">
    <property type="term" value="P:cell division"/>
    <property type="evidence" value="ECO:0007669"/>
    <property type="project" value="UniProtKB-KW"/>
</dbReference>
<feature type="region of interest" description="Disordered" evidence="18">
    <location>
        <begin position="1097"/>
        <end position="1125"/>
    </location>
</feature>
<dbReference type="SUPFAM" id="SSF48452">
    <property type="entry name" value="TPR-like"/>
    <property type="match status" value="1"/>
</dbReference>
<comment type="pathway">
    <text evidence="3">Protein modification; protein ubiquitination.</text>
</comment>
<comment type="similarity">
    <text evidence="4">Belongs to the APC5 family.</text>
</comment>
<accession>A0A8B6E8B1</accession>
<dbReference type="InterPro" id="IPR011990">
    <property type="entry name" value="TPR-like_helical_dom_sf"/>
</dbReference>
<keyword evidence="9" id="KW-0677">Repeat</keyword>
<sequence length="1242" mass="140244">MMLTNNSSVSSEESISSSRINKYLEPKKKKKDDVPWWMQDDDDDTIGTGTGKSFLKKKQPEPEHSTPIRDDRPTPLKSSLGGDKPSPIEANDKQKSKTKKETKTRGPRGKADASMSKDSLEDISEKSEEESQKDRKIHLKNDNSFGSRNGTGKPGFDTLDEIAEKERFFKDMEREGTVDYGRLNQDLSGTTGNTLSPEGPARGAATLAALEDIEEDEVVNRPQTYREMSERTEGTSHQKPSMLSKVSLMDSMESTMNTTGTSPKVGQNTLEEAKEGFDDVDGQVAARHSQPTSMKTGTALQYTDKMSSASNHQKDLFIFGPFGKKPLKEQVTPHKISLMVLIYEYIEMRRRHKPPVFVGFGAQDTTSEEKFKEREKRDFMTSILKLIQSPNMTLKDLTDQVQPILKQTHYEIFAERLKGFYQEGVLLLMDFFQDVTKQLSDPSNGVISASSILGLFLRRMIVAFEKLSFSQVTKLFTRYKDYYEAGQVGMGMDESDQFGGSLIDSITSQSGRFRSGLGLGKSFERSHHGDGKSDDVDGGFFSYKQAEYFISRQGFLLQHNENEALSPAKLQEKITDMLRSNPDMAEAHFLSYLNSLRVKEYCTALHNLYHYFDRNTNIGSDGSSGNKNREEAVSRRYAALNLASLHYRFGHRDESLAALHEAIRMAQETNDHECLQHALSWLHRLEEPGTSYTANLMARSVWKSEELNLPNITSMGVQSLARNNAFATAKPASVFEFLLKSDLLNCQHSQSHFMCVSYAQKSALWEMYGKRESSAMCSLLVLNLNTAVNGIFHNGEAVCIALCNVARCHADDGNYSAAFDIISSAKQRFPKHTQHAHTWMICEQQLLFDRAVMNRKFGQAETNVTNIRALNEDEAVIRNAILNKEKGEVTQSLTELTQLLEKVKKDKRKYVPDFPCRVYLALAELFVQTGNHTSGLSHVLDCITHAKEHHLQYMVALATVHLSFIQFLMQLPQPALELLRQQLLPIISHGNLFDKARTMYCYVRCLVAAANKGPEQKKRAALVSAVNMMDTVIDYFKQLEAHQRIKDAVYYQARLYNELGKTAERNKCAYQFKQLDSQYPTFNKVSVCVLSSSCPSPKRKMEQDDNIQPRKRHNSNLDEVCDSRGSSSEESLLDTIVKPSCSHAQPLQFSTKNDVGHRDDSQHIGDKNTNSGNFQALLDFRIDSGDENLKRYLENCPRNATYRSKTIQNEIIDCIKDCNVDDLLAEAKDSRNMCIAWCCPNS</sequence>
<dbReference type="GO" id="GO:0031145">
    <property type="term" value="P:anaphase-promoting complex-dependent catabolic process"/>
    <property type="evidence" value="ECO:0007669"/>
    <property type="project" value="TreeGrafter"/>
</dbReference>
<dbReference type="Pfam" id="PF21371">
    <property type="entry name" value="Apc5_N"/>
    <property type="match status" value="1"/>
</dbReference>
<dbReference type="UniPathway" id="UPA00143"/>
<evidence type="ECO:0000256" key="12">
    <source>
        <dbReference type="ARBA" id="ARBA00022803"/>
    </source>
</evidence>
<evidence type="ECO:0000256" key="10">
    <source>
        <dbReference type="ARBA" id="ARBA00022776"/>
    </source>
</evidence>
<reference evidence="21" key="1">
    <citation type="submission" date="2018-11" db="EMBL/GenBank/DDBJ databases">
        <authorList>
            <person name="Alioto T."/>
            <person name="Alioto T."/>
        </authorList>
    </citation>
    <scope>NUCLEOTIDE SEQUENCE</scope>
</reference>
<dbReference type="OrthoDB" id="2504561at2759"/>
<keyword evidence="22" id="KW-1185">Reference proteome</keyword>
<evidence type="ECO:0000256" key="5">
    <source>
        <dbReference type="ARBA" id="ARBA00016066"/>
    </source>
</evidence>
<keyword evidence="10" id="KW-0498">Mitosis</keyword>
<comment type="function">
    <text evidence="17">Component of the anaphase promoting complex/cyclosome (APC/C), a cell cycle-regulated E3 ubiquitin ligase that controls progression through mitosis and the G1 phase of the cell cycle. The APC/C complex acts by mediating ubiquitination and subsequent degradation of target proteins: it mainly mediates the formation of 'Lys-11'-linked polyubiquitin chains and, to a lower extent, the formation of 'Lys-48'- and 'Lys-63'-linked polyubiquitin chains. The APC/C complex catalyzes assembly of branched 'Lys-11'-/'Lys-48'-linked branched ubiquitin chains on target proteins.</text>
</comment>
<dbReference type="InterPro" id="IPR048968">
    <property type="entry name" value="Apc5_N"/>
</dbReference>
<dbReference type="Pfam" id="PF12862">
    <property type="entry name" value="ANAPC5"/>
    <property type="match status" value="2"/>
</dbReference>
<dbReference type="Proteomes" id="UP000596742">
    <property type="component" value="Unassembled WGS sequence"/>
</dbReference>
<feature type="compositionally biased region" description="Basic and acidic residues" evidence="18">
    <location>
        <begin position="58"/>
        <end position="74"/>
    </location>
</feature>
<keyword evidence="15" id="KW-0131">Cell cycle</keyword>
<feature type="domain" description="Anaphase-promoting complex subunit 5" evidence="19">
    <location>
        <begin position="588"/>
        <end position="686"/>
    </location>
</feature>
<keyword evidence="6" id="KW-0963">Cytoplasm</keyword>
<evidence type="ECO:0000256" key="16">
    <source>
        <dbReference type="ARBA" id="ARBA00031069"/>
    </source>
</evidence>
<evidence type="ECO:0000256" key="17">
    <source>
        <dbReference type="ARBA" id="ARBA00045696"/>
    </source>
</evidence>
<dbReference type="EMBL" id="UYJE01004674">
    <property type="protein sequence ID" value="VDI30204.1"/>
    <property type="molecule type" value="Genomic_DNA"/>
</dbReference>